<evidence type="ECO:0000313" key="1">
    <source>
        <dbReference type="EMBL" id="RNA06572.1"/>
    </source>
</evidence>
<comment type="caution">
    <text evidence="1">The sequence shown here is derived from an EMBL/GenBank/DDBJ whole genome shotgun (WGS) entry which is preliminary data.</text>
</comment>
<protein>
    <submittedName>
        <fullName evidence="1">Uncharacterized protein</fullName>
    </submittedName>
</protein>
<dbReference type="Proteomes" id="UP000276133">
    <property type="component" value="Unassembled WGS sequence"/>
</dbReference>
<dbReference type="AlphaFoldDB" id="A0A3M7Q5U8"/>
<accession>A0A3M7Q5U8</accession>
<keyword evidence="2" id="KW-1185">Reference proteome</keyword>
<gene>
    <name evidence="1" type="ORF">BpHYR1_007455</name>
</gene>
<reference evidence="1 2" key="1">
    <citation type="journal article" date="2018" name="Sci. Rep.">
        <title>Genomic signatures of local adaptation to the degree of environmental predictability in rotifers.</title>
        <authorList>
            <person name="Franch-Gras L."/>
            <person name="Hahn C."/>
            <person name="Garcia-Roger E.M."/>
            <person name="Carmona M.J."/>
            <person name="Serra M."/>
            <person name="Gomez A."/>
        </authorList>
    </citation>
    <scope>NUCLEOTIDE SEQUENCE [LARGE SCALE GENOMIC DNA]</scope>
    <source>
        <strain evidence="1">HYR1</strain>
    </source>
</reference>
<dbReference type="EMBL" id="REGN01007339">
    <property type="protein sequence ID" value="RNA06572.1"/>
    <property type="molecule type" value="Genomic_DNA"/>
</dbReference>
<name>A0A3M7Q5U8_BRAPC</name>
<sequence length="1075" mass="121155">MFAEKIKSTISTLAANSSLPSDDKEASFEETRVLVSQVVERNRLRSTTRDPYVEIEAHIFAENRGLFRVNDEASFCLWPRSCPLQQPKLEPFRALSGMGVGVAGKDYGLFLNPRIKRQNCANLHCILPLSSSGYKNAEADPDSVLAQTIKLSSDPESDDFLARVFKYAYAEPIEKDQNANHANPIALMLAALAVEHALIPITTEIVPIDASLCVIDLSCQSRCKIRNAISNEALLWKIASGYQPRILTKSIYDSREGDDVELYHCVYVPFGSFDRAMSLFSALGRHDGPYRHHVKSCWMMDKTESKSRVIIVSPIGTGGDPLKNIKSEDIWQAISDCLYILETFNGLEHGVFEKYFLMILGNTPVYDMYQSADLGATDALWNHIPHRRTFSWPERANEWDQELEYGNHDSAAAGAKIFASRHPNTSGCMPSDAHASLCLAAYDRAAMRPRPFGDFWVVSSDLFVPDIRFWSHLNDDENKVIVATAPNSHTFMSNFKAYAYSDPPSNSVQLSCSHSLATKVDPWFPSGNARLILLGFIYCIDLPQVTEGVTNPGLPEDYAACGMTSYASQQDFIAALSADNIHLPQHFNLPMQADDLGSGFLVRVFDPALVPPGARERINVLCVRNLHESDDFVRPVPLPGGISIAPKLDAIPYTTVLDSYSRQWTSSYDACNLIMFGDSKVQNHFWNNPDIDDSELDSFLRGHSFSYIENHVFRVLKFIHDFSCLNFRAHYDTWKSQDQKMYEETISVLEAPYSYAGPEQHLYLGGLATPIYVDCYTGIWPLFRLRRPVELKLMPPIHSTIRQLSDKSLMANLVLAMRSAADLTASLIKLSNCSTSSGAYWKYFPDAIIYDPDIDQQFLCDPSFAQPFWCRVLASLCNIEVANLAIDMAKSAKSELTPGELKPATAHSNIEHYFYGRVPQVLPTSCNIAYLDVAFPDFSPSKQFLSIINRCNFRYGLLYESFKHAKNFVPIDFDMLTDIWFTILKATNGIVTKFVAKDFHGLNVPVTFVDKSYEHDLRKPYTRYNPGYRLMISDVQIQLGNGTAKRISEFDYLPEEFDYGKYMSYDPVVDYVTIR</sequence>
<proteinExistence type="predicted"/>
<evidence type="ECO:0000313" key="2">
    <source>
        <dbReference type="Proteomes" id="UP000276133"/>
    </source>
</evidence>
<organism evidence="1 2">
    <name type="scientific">Brachionus plicatilis</name>
    <name type="common">Marine rotifer</name>
    <name type="synonym">Brachionus muelleri</name>
    <dbReference type="NCBI Taxonomy" id="10195"/>
    <lineage>
        <taxon>Eukaryota</taxon>
        <taxon>Metazoa</taxon>
        <taxon>Spiralia</taxon>
        <taxon>Gnathifera</taxon>
        <taxon>Rotifera</taxon>
        <taxon>Eurotatoria</taxon>
        <taxon>Monogononta</taxon>
        <taxon>Pseudotrocha</taxon>
        <taxon>Ploima</taxon>
        <taxon>Brachionidae</taxon>
        <taxon>Brachionus</taxon>
    </lineage>
</organism>